<dbReference type="Pfam" id="PF19568">
    <property type="entry name" value="Spore_III_AA"/>
    <property type="match status" value="1"/>
</dbReference>
<evidence type="ECO:0000256" key="2">
    <source>
        <dbReference type="ARBA" id="ARBA00022840"/>
    </source>
</evidence>
<dbReference type="InterPro" id="IPR045735">
    <property type="entry name" value="Spore_III_AA_AAA+_ATPase"/>
</dbReference>
<dbReference type="AlphaFoldDB" id="A0A1M5RXC7"/>
<evidence type="ECO:0000313" key="4">
    <source>
        <dbReference type="EMBL" id="SHH30831.1"/>
    </source>
</evidence>
<keyword evidence="1" id="KW-0547">Nucleotide-binding</keyword>
<organism evidence="4 5">
    <name type="scientific">Caloranaerobacter azorensis DSM 13643</name>
    <dbReference type="NCBI Taxonomy" id="1121264"/>
    <lineage>
        <taxon>Bacteria</taxon>
        <taxon>Bacillati</taxon>
        <taxon>Bacillota</taxon>
        <taxon>Tissierellia</taxon>
        <taxon>Tissierellales</taxon>
        <taxon>Thermohalobacteraceae</taxon>
        <taxon>Caloranaerobacter</taxon>
    </lineage>
</organism>
<dbReference type="SUPFAM" id="SSF52540">
    <property type="entry name" value="P-loop containing nucleoside triphosphate hydrolases"/>
    <property type="match status" value="1"/>
</dbReference>
<dbReference type="NCBIfam" id="TIGR02858">
    <property type="entry name" value="spore_III_AA"/>
    <property type="match status" value="1"/>
</dbReference>
<dbReference type="Gene3D" id="3.40.50.300">
    <property type="entry name" value="P-loop containing nucleotide triphosphate hydrolases"/>
    <property type="match status" value="1"/>
</dbReference>
<evidence type="ECO:0000259" key="3">
    <source>
        <dbReference type="Pfam" id="PF19568"/>
    </source>
</evidence>
<keyword evidence="2" id="KW-0067">ATP-binding</keyword>
<sequence length="339" mass="38813">MEEQMTSIYKNNLYSKSDEFEQILKYLDLDLSNILKKIPLLTRKRIEEIRLRIGRPLAINYDGKDLFLKPNGAITENIYDAYIVNEKNIRNTFQLISNYSVYAFEEELRNGFITVNGGHRIGITGKVLYRNNNIYTIKEISSLNIRIAREKKGVSDKIIKYVIKKPNTIYNTLIVSPPQCGKTTLLRDLIRNLSNGIPRLNFYGLKIGVVDERTEIAGIYKGYPQNDVGFRTDVLDSCRKFEGMMLLLRSMSPNIIATDELGEEKDIVAIHQALKAGVKIISTVHGESINDLLTRPYLKQILKENIFERIIILSNRKGVGTVEDIMDGKTYKSIIKKEV</sequence>
<reference evidence="5" key="1">
    <citation type="submission" date="2016-11" db="EMBL/GenBank/DDBJ databases">
        <authorList>
            <person name="Varghese N."/>
            <person name="Submissions S."/>
        </authorList>
    </citation>
    <scope>NUCLEOTIDE SEQUENCE [LARGE SCALE GENOMIC DNA]</scope>
    <source>
        <strain evidence="5">DSM 13643</strain>
    </source>
</reference>
<accession>A0A1M5RXC7</accession>
<dbReference type="RefSeq" id="WP_081943440.1">
    <property type="nucleotide sequence ID" value="NZ_FQXO01000008.1"/>
</dbReference>
<dbReference type="InterPro" id="IPR027417">
    <property type="entry name" value="P-loop_NTPase"/>
</dbReference>
<evidence type="ECO:0000313" key="5">
    <source>
        <dbReference type="Proteomes" id="UP000183967"/>
    </source>
</evidence>
<gene>
    <name evidence="4" type="ORF">SAMN02745135_00395</name>
</gene>
<dbReference type="GO" id="GO:0005524">
    <property type="term" value="F:ATP binding"/>
    <property type="evidence" value="ECO:0007669"/>
    <property type="project" value="UniProtKB-KW"/>
</dbReference>
<evidence type="ECO:0000256" key="1">
    <source>
        <dbReference type="ARBA" id="ARBA00022741"/>
    </source>
</evidence>
<keyword evidence="5" id="KW-1185">Reference proteome</keyword>
<dbReference type="PANTHER" id="PTHR20953">
    <property type="entry name" value="KINASE-RELATED"/>
    <property type="match status" value="1"/>
</dbReference>
<dbReference type="PANTHER" id="PTHR20953:SF3">
    <property type="entry name" value="P-LOOP CONTAINING NUCLEOSIDE TRIPHOSPHATE HYDROLASES SUPERFAMILY PROTEIN"/>
    <property type="match status" value="1"/>
</dbReference>
<proteinExistence type="predicted"/>
<dbReference type="InterPro" id="IPR014217">
    <property type="entry name" value="Spore_III_AA"/>
</dbReference>
<protein>
    <submittedName>
        <fullName evidence="4">Stage III sporulation protein AA</fullName>
    </submittedName>
</protein>
<feature type="domain" description="Stage III sporulation protein AA AAA+ ATPase" evidence="3">
    <location>
        <begin position="20"/>
        <end position="329"/>
    </location>
</feature>
<dbReference type="Proteomes" id="UP000183967">
    <property type="component" value="Unassembled WGS sequence"/>
</dbReference>
<name>A0A1M5RXC7_9FIRM</name>
<dbReference type="EMBL" id="FQXO01000008">
    <property type="protein sequence ID" value="SHH30831.1"/>
    <property type="molecule type" value="Genomic_DNA"/>
</dbReference>
<dbReference type="OrthoDB" id="9768243at2"/>